<organism evidence="2 3">
    <name type="scientific">Albula glossodonta</name>
    <name type="common">roundjaw bonefish</name>
    <dbReference type="NCBI Taxonomy" id="121402"/>
    <lineage>
        <taxon>Eukaryota</taxon>
        <taxon>Metazoa</taxon>
        <taxon>Chordata</taxon>
        <taxon>Craniata</taxon>
        <taxon>Vertebrata</taxon>
        <taxon>Euteleostomi</taxon>
        <taxon>Actinopterygii</taxon>
        <taxon>Neopterygii</taxon>
        <taxon>Teleostei</taxon>
        <taxon>Albuliformes</taxon>
        <taxon>Albulidae</taxon>
        <taxon>Albula</taxon>
    </lineage>
</organism>
<dbReference type="AlphaFoldDB" id="A0A8T2PC74"/>
<proteinExistence type="predicted"/>
<gene>
    <name evidence="2" type="ORF">JZ751_024872</name>
</gene>
<dbReference type="EMBL" id="JAFBMS010000007">
    <property type="protein sequence ID" value="KAG9350983.1"/>
    <property type="molecule type" value="Genomic_DNA"/>
</dbReference>
<accession>A0A8T2PC74</accession>
<protein>
    <submittedName>
        <fullName evidence="2">Uncharacterized protein</fullName>
    </submittedName>
</protein>
<evidence type="ECO:0000256" key="1">
    <source>
        <dbReference type="SAM" id="MobiDB-lite"/>
    </source>
</evidence>
<feature type="region of interest" description="Disordered" evidence="1">
    <location>
        <begin position="264"/>
        <end position="290"/>
    </location>
</feature>
<name>A0A8T2PC74_9TELE</name>
<dbReference type="OrthoDB" id="6161073at2759"/>
<dbReference type="Proteomes" id="UP000824540">
    <property type="component" value="Unassembled WGS sequence"/>
</dbReference>
<comment type="caution">
    <text evidence="2">The sequence shown here is derived from an EMBL/GenBank/DDBJ whole genome shotgun (WGS) entry which is preliminary data.</text>
</comment>
<evidence type="ECO:0000313" key="2">
    <source>
        <dbReference type="EMBL" id="KAG9350983.1"/>
    </source>
</evidence>
<evidence type="ECO:0000313" key="3">
    <source>
        <dbReference type="Proteomes" id="UP000824540"/>
    </source>
</evidence>
<keyword evidence="3" id="KW-1185">Reference proteome</keyword>
<sequence>MCVCMCVCGQRRLTGPRADKDRRRAREAVMVDGRVVMDAAVLWASLRQGRLTAGTEVRRTPSYARAPPTQQHRTLTQFPQGIEGESDTGNIKQSHDTGFLCPRASTWGRSSPPHECPSDTDVPLVCAHESSTDVPLVCAHASSTDIPLVCTHGSSTSVPLVCTHGSSTDVPLVCTHGSSTSVPLVCTHGSSTDVALFCAHGCSTDVPLVCTPGSSTDVPLVCTHGYSTDVPLVCAHVSSTDVPLVCAHCTTHSPVTLSVREAGKMNESSVQPPPSPPISCTDTQRKNCGV</sequence>
<reference evidence="2" key="1">
    <citation type="thesis" date="2021" institute="BYU ScholarsArchive" country="Provo, UT, USA">
        <title>Applications of and Algorithms for Genome Assembly and Genomic Analyses with an Emphasis on Marine Teleosts.</title>
        <authorList>
            <person name="Pickett B.D."/>
        </authorList>
    </citation>
    <scope>NUCLEOTIDE SEQUENCE</scope>
    <source>
        <strain evidence="2">HI-2016</strain>
    </source>
</reference>